<protein>
    <submittedName>
        <fullName evidence="2">Uncharacterized protein</fullName>
    </submittedName>
</protein>
<accession>A0A2T5I649</accession>
<sequence length="165" mass="18300">MKRVTTESDIRILKVVTCPSLSGKSTLTYQIGCTAESNIHFRIVANTGGGFFSKEWITLDTILEAFNERKGDKPIVSLLLYPLFQGKSLNTPAFLLAVLKQEGLVSPLEDNPKHYEQLPSDAFMAEIEKLSQSTVDWEIDTKKKATTPIKKSKSSPKKPESHSAS</sequence>
<evidence type="ECO:0000313" key="3">
    <source>
        <dbReference type="Proteomes" id="UP000244110"/>
    </source>
</evidence>
<evidence type="ECO:0000256" key="1">
    <source>
        <dbReference type="SAM" id="MobiDB-lite"/>
    </source>
</evidence>
<dbReference type="RefSeq" id="WP_107787951.1">
    <property type="nucleotide sequence ID" value="NZ_QAOL01000053.1"/>
</dbReference>
<feature type="region of interest" description="Disordered" evidence="1">
    <location>
        <begin position="145"/>
        <end position="165"/>
    </location>
</feature>
<name>A0A2T5I649_9PROT</name>
<reference evidence="2 3" key="1">
    <citation type="submission" date="2018-04" db="EMBL/GenBank/DDBJ databases">
        <title>Active sludge and wastewater microbial communities from Klosterneuburg, Austria.</title>
        <authorList>
            <person name="Wagner M."/>
        </authorList>
    </citation>
    <scope>NUCLEOTIDE SEQUENCE [LARGE SCALE GENOMIC DNA]</scope>
    <source>
        <strain evidence="2 3">Nm4</strain>
    </source>
</reference>
<proteinExistence type="predicted"/>
<dbReference type="AlphaFoldDB" id="A0A2T5I649"/>
<gene>
    <name evidence="2" type="ORF">C8R28_105312</name>
</gene>
<comment type="caution">
    <text evidence="2">The sequence shown here is derived from an EMBL/GenBank/DDBJ whole genome shotgun (WGS) entry which is preliminary data.</text>
</comment>
<organism evidence="2 3">
    <name type="scientific">Nitrosomonas ureae</name>
    <dbReference type="NCBI Taxonomy" id="44577"/>
    <lineage>
        <taxon>Bacteria</taxon>
        <taxon>Pseudomonadati</taxon>
        <taxon>Pseudomonadota</taxon>
        <taxon>Betaproteobacteria</taxon>
        <taxon>Nitrosomonadales</taxon>
        <taxon>Nitrosomonadaceae</taxon>
        <taxon>Nitrosomonas</taxon>
    </lineage>
</organism>
<evidence type="ECO:0000313" key="2">
    <source>
        <dbReference type="EMBL" id="PTQ79280.1"/>
    </source>
</evidence>
<dbReference type="EMBL" id="QAOL01000053">
    <property type="protein sequence ID" value="PTQ79280.1"/>
    <property type="molecule type" value="Genomic_DNA"/>
</dbReference>
<dbReference type="Proteomes" id="UP000244110">
    <property type="component" value="Unassembled WGS sequence"/>
</dbReference>